<dbReference type="Proteomes" id="UP000281245">
    <property type="component" value="Unassembled WGS sequence"/>
</dbReference>
<dbReference type="EMBL" id="QWIJ01000777">
    <property type="protein sequence ID" value="RMX78843.1"/>
    <property type="molecule type" value="Genomic_DNA"/>
</dbReference>
<proteinExistence type="predicted"/>
<feature type="domain" description="Heterokaryon incompatibility" evidence="2">
    <location>
        <begin position="66"/>
        <end position="207"/>
    </location>
</feature>
<dbReference type="InterPro" id="IPR010730">
    <property type="entry name" value="HET"/>
</dbReference>
<accession>A0A3M6WJQ7</accession>
<feature type="compositionally biased region" description="Basic and acidic residues" evidence="1">
    <location>
        <begin position="434"/>
        <end position="446"/>
    </location>
</feature>
<dbReference type="Pfam" id="PF06985">
    <property type="entry name" value="HET"/>
    <property type="match status" value="1"/>
</dbReference>
<feature type="compositionally biased region" description="Low complexity" evidence="1">
    <location>
        <begin position="385"/>
        <end position="401"/>
    </location>
</feature>
<name>A0A3M6WJQ7_HORWE</name>
<comment type="caution">
    <text evidence="3">The sequence shown here is derived from an EMBL/GenBank/DDBJ whole genome shotgun (WGS) entry which is preliminary data.</text>
</comment>
<sequence>MSTFDFARHCPLPSTLVDGSSGIHRLSPAGFRVLKIKPGAWNSEIECNLLSCLITSDNSVQKFPPYHALSYHWGPAGGRHMVRILVDSNAYSIQIRRNLYTALRRLRSAQVDVHLWVDALCVDQENKDEKSSQIPLMRLIFSRANSVKVWLGEAAADSDRAMDFIKTCATSDSFNKLIKDNSTPADWAALSTLMRRPWFSRRWIIQEIALGKSPELICGEKSVPWQDFADVISMAAYKQSELQRLFRSSTTYQNHPDYLGDLSELGAIRLAQLSDEFFLKGEDGSTQQRLFTLEGLMSSLTAFEASDPHDILYAILWLASDAVPNFKASPSSTTLLVQSPASLMESPTMSHCDLEDGKGRSRSNSMLSVYDDGSSDALTRKQAQRQRSQSDVSVSSNNSLSIPMTAAQRRGIDGRKSPMHSRPQSSRQNSTTSDRAEADSVLERLENGSLEATNPPSILVHSLEPTHDDPSSPTLKRPALTLTTSPDVANTGPLPKVARRLRVALHRRHVDVDYDKSILEVCKDFLRFAMNRSSSLDMLCFPWAPNDDSLPSWIPQLKGSAFSPNRNQVHRRINADPLVGRPGHPAASIAPYRACKGLPAQFVFEEEDRCGLRVRGFVLFKVHEKKAAALNGTIPAEWLEAAGWRDTTHRPPDVFWRTMIGNRGTDGRLPPVYWWQTCREAFNSRPAGDSLATTEVVFDYPEVEEFVKRARRMVWRRRLITLSSEKLGKSTSSIGLAPEGTRKGDLVCILYGCSVPVVLREMIGDRPAAKRQKCEHPECPSHHDSSRIPSSVHYQFIGECYVHGVMDGKALDIRRKEGINEQDFVLK</sequence>
<dbReference type="PANTHER" id="PTHR24148">
    <property type="entry name" value="ANKYRIN REPEAT DOMAIN-CONTAINING PROTEIN 39 HOMOLOG-RELATED"/>
    <property type="match status" value="1"/>
</dbReference>
<dbReference type="OrthoDB" id="3477286at2759"/>
<dbReference type="PANTHER" id="PTHR24148:SF64">
    <property type="entry name" value="HETEROKARYON INCOMPATIBILITY DOMAIN-CONTAINING PROTEIN"/>
    <property type="match status" value="1"/>
</dbReference>
<dbReference type="AlphaFoldDB" id="A0A3M6WJQ7"/>
<evidence type="ECO:0000256" key="1">
    <source>
        <dbReference type="SAM" id="MobiDB-lite"/>
    </source>
</evidence>
<organism evidence="3 4">
    <name type="scientific">Hortaea werneckii</name>
    <name type="common">Black yeast</name>
    <name type="synonym">Cladosporium werneckii</name>
    <dbReference type="NCBI Taxonomy" id="91943"/>
    <lineage>
        <taxon>Eukaryota</taxon>
        <taxon>Fungi</taxon>
        <taxon>Dikarya</taxon>
        <taxon>Ascomycota</taxon>
        <taxon>Pezizomycotina</taxon>
        <taxon>Dothideomycetes</taxon>
        <taxon>Dothideomycetidae</taxon>
        <taxon>Mycosphaerellales</taxon>
        <taxon>Teratosphaeriaceae</taxon>
        <taxon>Hortaea</taxon>
    </lineage>
</organism>
<protein>
    <recommendedName>
        <fullName evidence="2">Heterokaryon incompatibility domain-containing protein</fullName>
    </recommendedName>
</protein>
<gene>
    <name evidence="3" type="ORF">D0869_08755</name>
</gene>
<feature type="compositionally biased region" description="Polar residues" evidence="1">
    <location>
        <begin position="422"/>
        <end position="433"/>
    </location>
</feature>
<dbReference type="InterPro" id="IPR052895">
    <property type="entry name" value="HetReg/Transcr_Mod"/>
</dbReference>
<evidence type="ECO:0000259" key="2">
    <source>
        <dbReference type="Pfam" id="PF06985"/>
    </source>
</evidence>
<reference evidence="3 4" key="1">
    <citation type="journal article" date="2018" name="BMC Genomics">
        <title>Genomic evidence for intraspecific hybridization in a clonal and extremely halotolerant yeast.</title>
        <authorList>
            <person name="Gostincar C."/>
            <person name="Stajich J.E."/>
            <person name="Zupancic J."/>
            <person name="Zalar P."/>
            <person name="Gunde-Cimerman N."/>
        </authorList>
    </citation>
    <scope>NUCLEOTIDE SEQUENCE [LARGE SCALE GENOMIC DNA]</scope>
    <source>
        <strain evidence="3 4">EXF-6656</strain>
    </source>
</reference>
<evidence type="ECO:0000313" key="4">
    <source>
        <dbReference type="Proteomes" id="UP000281245"/>
    </source>
</evidence>
<evidence type="ECO:0000313" key="3">
    <source>
        <dbReference type="EMBL" id="RMX78843.1"/>
    </source>
</evidence>
<feature type="region of interest" description="Disordered" evidence="1">
    <location>
        <begin position="342"/>
        <end position="493"/>
    </location>
</feature>